<keyword evidence="3" id="KW-0408">Iron</keyword>
<dbReference type="GO" id="GO:0005506">
    <property type="term" value="F:iron ion binding"/>
    <property type="evidence" value="ECO:0007669"/>
    <property type="project" value="InterPro"/>
</dbReference>
<dbReference type="GO" id="GO:0020037">
    <property type="term" value="F:heme binding"/>
    <property type="evidence" value="ECO:0007669"/>
    <property type="project" value="InterPro"/>
</dbReference>
<gene>
    <name evidence="5" type="primary">LOC115727765</name>
</gene>
<evidence type="ECO:0000256" key="1">
    <source>
        <dbReference type="ARBA" id="ARBA00010617"/>
    </source>
</evidence>
<sequence>MTRHHLATDWYPHKEVKVFPLSKRYTSALACRLFMNIRDLEIVSKFAYSFARVAPEFIAVPINILGTPFNRAMEGGKVIRQELLNVIRQRKMEISEGNDANARDFLSRWLLDGDDDGTIFYDIDATNKIMGLLIASYDTTAVLRSPS</sequence>
<evidence type="ECO:0000256" key="3">
    <source>
        <dbReference type="ARBA" id="ARBA00023004"/>
    </source>
</evidence>
<dbReference type="Gene3D" id="1.10.630.10">
    <property type="entry name" value="Cytochrome P450"/>
    <property type="match status" value="1"/>
</dbReference>
<dbReference type="KEGG" id="rarg:115727765"/>
<organism evidence="4 5">
    <name type="scientific">Rhodamnia argentea</name>
    <dbReference type="NCBI Taxonomy" id="178133"/>
    <lineage>
        <taxon>Eukaryota</taxon>
        <taxon>Viridiplantae</taxon>
        <taxon>Streptophyta</taxon>
        <taxon>Embryophyta</taxon>
        <taxon>Tracheophyta</taxon>
        <taxon>Spermatophyta</taxon>
        <taxon>Magnoliopsida</taxon>
        <taxon>eudicotyledons</taxon>
        <taxon>Gunneridae</taxon>
        <taxon>Pentapetalae</taxon>
        <taxon>rosids</taxon>
        <taxon>malvids</taxon>
        <taxon>Myrtales</taxon>
        <taxon>Myrtaceae</taxon>
        <taxon>Myrtoideae</taxon>
        <taxon>Myrteae</taxon>
        <taxon>Australasian group</taxon>
        <taxon>Rhodamnia</taxon>
    </lineage>
</organism>
<keyword evidence="4" id="KW-1185">Reference proteome</keyword>
<dbReference type="Proteomes" id="UP000827889">
    <property type="component" value="Chromosome 3"/>
</dbReference>
<dbReference type="PANTHER" id="PTHR24286">
    <property type="entry name" value="CYTOCHROME P450 26"/>
    <property type="match status" value="1"/>
</dbReference>
<evidence type="ECO:0000256" key="2">
    <source>
        <dbReference type="ARBA" id="ARBA00022723"/>
    </source>
</evidence>
<accession>A0A8B8MUX8</accession>
<keyword evidence="2" id="KW-0479">Metal-binding</keyword>
<comment type="similarity">
    <text evidence="1">Belongs to the cytochrome P450 family.</text>
</comment>
<proteinExistence type="inferred from homology"/>
<dbReference type="GeneID" id="115727765"/>
<dbReference type="SUPFAM" id="SSF48264">
    <property type="entry name" value="Cytochrome P450"/>
    <property type="match status" value="1"/>
</dbReference>
<evidence type="ECO:0000313" key="4">
    <source>
        <dbReference type="Proteomes" id="UP000827889"/>
    </source>
</evidence>
<dbReference type="InterPro" id="IPR001128">
    <property type="entry name" value="Cyt_P450"/>
</dbReference>
<dbReference type="InterPro" id="IPR036396">
    <property type="entry name" value="Cyt_P450_sf"/>
</dbReference>
<dbReference type="Pfam" id="PF00067">
    <property type="entry name" value="p450"/>
    <property type="match status" value="1"/>
</dbReference>
<dbReference type="GO" id="GO:0004497">
    <property type="term" value="F:monooxygenase activity"/>
    <property type="evidence" value="ECO:0007669"/>
    <property type="project" value="InterPro"/>
</dbReference>
<reference evidence="5" key="1">
    <citation type="submission" date="2025-08" db="UniProtKB">
        <authorList>
            <consortium name="RefSeq"/>
        </authorList>
    </citation>
    <scope>IDENTIFICATION</scope>
    <source>
        <tissue evidence="5">Leaf</tissue>
    </source>
</reference>
<name>A0A8B8MUX8_9MYRT</name>
<evidence type="ECO:0000313" key="5">
    <source>
        <dbReference type="RefSeq" id="XP_030513901.2"/>
    </source>
</evidence>
<protein>
    <submittedName>
        <fullName evidence="5">Beta-amyrin 28-monooxygenase-like</fullName>
    </submittedName>
</protein>
<dbReference type="RefSeq" id="XP_030513901.2">
    <property type="nucleotide sequence ID" value="XM_030658041.2"/>
</dbReference>
<dbReference type="GO" id="GO:0016125">
    <property type="term" value="P:sterol metabolic process"/>
    <property type="evidence" value="ECO:0007669"/>
    <property type="project" value="TreeGrafter"/>
</dbReference>
<dbReference type="AlphaFoldDB" id="A0A8B8MUX8"/>
<dbReference type="PANTHER" id="PTHR24286:SF53">
    <property type="entry name" value="BETA-AMYRIN 28-OXIDASE-LIKE"/>
    <property type="match status" value="1"/>
</dbReference>
<dbReference type="GO" id="GO:0016705">
    <property type="term" value="F:oxidoreductase activity, acting on paired donors, with incorporation or reduction of molecular oxygen"/>
    <property type="evidence" value="ECO:0007669"/>
    <property type="project" value="InterPro"/>
</dbReference>